<gene>
    <name evidence="2" type="ORF">ENJ61_00320</name>
</gene>
<organism evidence="2">
    <name type="scientific">Aquifex aeolicus</name>
    <dbReference type="NCBI Taxonomy" id="63363"/>
    <lineage>
        <taxon>Bacteria</taxon>
        <taxon>Pseudomonadati</taxon>
        <taxon>Aquificota</taxon>
        <taxon>Aquificia</taxon>
        <taxon>Aquificales</taxon>
        <taxon>Aquificaceae</taxon>
        <taxon>Aquifex</taxon>
    </lineage>
</organism>
<name>A0A7C5L949_AQUAO</name>
<protein>
    <submittedName>
        <fullName evidence="2">Conjugal transfer protein TraU</fullName>
    </submittedName>
</protein>
<sequence>MCGGAGGSGVKKFLSLLLTGLLLIRSFSFPLPAAAACTAAGEGTPAAAIRIWTAAVSTIYNVFPIRIGGVTIISFQGLEDFSSVSNVPACLCMDPFPRVGIKVSLWEPIAFLEATRIPSCSPSLGMVLPIPSPTAQMGFGGEDSGGEDQSNHHSYQFHYIKFHPFALLNLFLDFVCFESGGLDIGYISEVDPLWQSDVWASVLNPEAILVANPVAQMACMADSAAATLGFPLDFLWWCLGTWGSLYPMTKSVSQGINLTSQMAVSARAVAKLHRQLILWGSVGESGLCGMYPMPVMRKSQYSFLLLHPVPHPVRIPIGRSVMLWGEGKEVPFANHHVYVNLLYRKRDCCAF</sequence>
<comment type="caution">
    <text evidence="2">The sequence shown here is derived from an EMBL/GenBank/DDBJ whole genome shotgun (WGS) entry which is preliminary data.</text>
</comment>
<dbReference type="Proteomes" id="UP000885792">
    <property type="component" value="Unassembled WGS sequence"/>
</dbReference>
<dbReference type="AlphaFoldDB" id="A0A7C5L949"/>
<proteinExistence type="predicted"/>
<feature type="signal peptide" evidence="1">
    <location>
        <begin position="1"/>
        <end position="35"/>
    </location>
</feature>
<dbReference type="InterPro" id="IPR009649">
    <property type="entry name" value="TraU"/>
</dbReference>
<keyword evidence="1" id="KW-0732">Signal</keyword>
<reference evidence="2" key="1">
    <citation type="journal article" date="2020" name="mSystems">
        <title>Genome- and Community-Level Interaction Insights into Carbon Utilization and Element Cycling Functions of Hydrothermarchaeota in Hydrothermal Sediment.</title>
        <authorList>
            <person name="Zhou Z."/>
            <person name="Liu Y."/>
            <person name="Xu W."/>
            <person name="Pan J."/>
            <person name="Luo Z.H."/>
            <person name="Li M."/>
        </authorList>
    </citation>
    <scope>NUCLEOTIDE SEQUENCE [LARGE SCALE GENOMIC DNA]</scope>
    <source>
        <strain evidence="2">HyVt-501</strain>
    </source>
</reference>
<accession>A0A7C5L949</accession>
<feature type="chain" id="PRO_5028020103" evidence="1">
    <location>
        <begin position="36"/>
        <end position="351"/>
    </location>
</feature>
<evidence type="ECO:0000313" key="2">
    <source>
        <dbReference type="EMBL" id="HHJ63330.1"/>
    </source>
</evidence>
<dbReference type="EMBL" id="DRNB01000008">
    <property type="protein sequence ID" value="HHJ63330.1"/>
    <property type="molecule type" value="Genomic_DNA"/>
</dbReference>
<dbReference type="Pfam" id="PF06834">
    <property type="entry name" value="TraU"/>
    <property type="match status" value="1"/>
</dbReference>
<evidence type="ECO:0000256" key="1">
    <source>
        <dbReference type="SAM" id="SignalP"/>
    </source>
</evidence>